<dbReference type="RefSeq" id="WP_144089393.1">
    <property type="nucleotide sequence ID" value="NZ_VMHE01000025.1"/>
</dbReference>
<dbReference type="GO" id="GO:0003677">
    <property type="term" value="F:DNA binding"/>
    <property type="evidence" value="ECO:0007669"/>
    <property type="project" value="UniProtKB-UniRule"/>
</dbReference>
<feature type="DNA-binding region" description="H-T-H motif" evidence="3">
    <location>
        <begin position="33"/>
        <end position="52"/>
    </location>
</feature>
<dbReference type="InterPro" id="IPR009057">
    <property type="entry name" value="Homeodomain-like_sf"/>
</dbReference>
<evidence type="ECO:0000256" key="2">
    <source>
        <dbReference type="ARBA" id="ARBA00023125"/>
    </source>
</evidence>
<dbReference type="AlphaFoldDB" id="A0A556PBJ4"/>
<gene>
    <name evidence="5" type="ORF">FPQ13_11070</name>
</gene>
<evidence type="ECO:0000256" key="3">
    <source>
        <dbReference type="PROSITE-ProRule" id="PRU00335"/>
    </source>
</evidence>
<feature type="domain" description="HTH tetR-type" evidence="4">
    <location>
        <begin position="10"/>
        <end position="70"/>
    </location>
</feature>
<dbReference type="PROSITE" id="PS50977">
    <property type="entry name" value="HTH_TETR_2"/>
    <property type="match status" value="1"/>
</dbReference>
<dbReference type="Pfam" id="PF00440">
    <property type="entry name" value="TetR_N"/>
    <property type="match status" value="1"/>
</dbReference>
<dbReference type="Gene3D" id="1.10.357.10">
    <property type="entry name" value="Tetracycline Repressor, domain 2"/>
    <property type="match status" value="1"/>
</dbReference>
<dbReference type="InterPro" id="IPR001647">
    <property type="entry name" value="HTH_TetR"/>
</dbReference>
<dbReference type="PANTHER" id="PTHR43479">
    <property type="entry name" value="ACREF/ENVCD OPERON REPRESSOR-RELATED"/>
    <property type="match status" value="1"/>
</dbReference>
<dbReference type="OrthoDB" id="9810250at2"/>
<dbReference type="InterPro" id="IPR039532">
    <property type="entry name" value="TetR_C_Firmicutes"/>
</dbReference>
<evidence type="ECO:0000259" key="4">
    <source>
        <dbReference type="PROSITE" id="PS50977"/>
    </source>
</evidence>
<dbReference type="InterPro" id="IPR050624">
    <property type="entry name" value="HTH-type_Tx_Regulator"/>
</dbReference>
<keyword evidence="2 3" id="KW-0238">DNA-binding</keyword>
<keyword evidence="6" id="KW-1185">Reference proteome</keyword>
<dbReference type="Pfam" id="PF14278">
    <property type="entry name" value="TetR_C_8"/>
    <property type="match status" value="1"/>
</dbReference>
<name>A0A556PBJ4_9BACI</name>
<evidence type="ECO:0000256" key="1">
    <source>
        <dbReference type="ARBA" id="ARBA00022491"/>
    </source>
</evidence>
<dbReference type="PANTHER" id="PTHR43479:SF7">
    <property type="entry name" value="TETR-FAMILY TRANSCRIPTIONAL REGULATOR"/>
    <property type="match status" value="1"/>
</dbReference>
<dbReference type="Proteomes" id="UP000316425">
    <property type="component" value="Unassembled WGS sequence"/>
</dbReference>
<comment type="caution">
    <text evidence="5">The sequence shown here is derived from an EMBL/GenBank/DDBJ whole genome shotgun (WGS) entry which is preliminary data.</text>
</comment>
<organism evidence="5 6">
    <name type="scientific">Allobacillus salarius</name>
    <dbReference type="NCBI Taxonomy" id="1955272"/>
    <lineage>
        <taxon>Bacteria</taxon>
        <taxon>Bacillati</taxon>
        <taxon>Bacillota</taxon>
        <taxon>Bacilli</taxon>
        <taxon>Bacillales</taxon>
        <taxon>Bacillaceae</taxon>
        <taxon>Allobacillus</taxon>
    </lineage>
</organism>
<sequence length="190" mass="22320">MNKKLDRRKKYTRMVLKDSLMESLKEKPISSVTVKEICEQADINRSTFYTHYSDQYDLVEQIESELINDMEKYLNSVNFEMDEEAKEMTERLLDYLASRADDCKTLLNYEGDSTFQRKVTSVAYRFILNEGMTAKNIDPSISEYISSFIVNGSIQMMKLWLYNNMDRSPKEMSQLINDFINKGLYGLNLK</sequence>
<evidence type="ECO:0000313" key="6">
    <source>
        <dbReference type="Proteomes" id="UP000316425"/>
    </source>
</evidence>
<proteinExistence type="predicted"/>
<protein>
    <submittedName>
        <fullName evidence="5">TetR/AcrR family transcriptional regulator</fullName>
    </submittedName>
</protein>
<reference evidence="5 6" key="1">
    <citation type="submission" date="2019-07" db="EMBL/GenBank/DDBJ databases">
        <title>Allobacillus sp. nov. SKP isolated from shrimp paste of Euphausiacea.</title>
        <authorList>
            <person name="Kanchanasin P."/>
            <person name="Tanasupawat S."/>
            <person name="Shi W."/>
            <person name="Wu L."/>
            <person name="Ma J."/>
        </authorList>
    </citation>
    <scope>NUCLEOTIDE SEQUENCE [LARGE SCALE GENOMIC DNA]</scope>
    <source>
        <strain evidence="5 6">SKP4-8</strain>
    </source>
</reference>
<evidence type="ECO:0000313" key="5">
    <source>
        <dbReference type="EMBL" id="TSJ61753.1"/>
    </source>
</evidence>
<dbReference type="SUPFAM" id="SSF46689">
    <property type="entry name" value="Homeodomain-like"/>
    <property type="match status" value="1"/>
</dbReference>
<dbReference type="EMBL" id="VMHE01000025">
    <property type="protein sequence ID" value="TSJ61753.1"/>
    <property type="molecule type" value="Genomic_DNA"/>
</dbReference>
<keyword evidence="1" id="KW-0678">Repressor</keyword>
<accession>A0A556PBJ4</accession>